<gene>
    <name evidence="1" type="ORF">F5148DRAFT_54941</name>
</gene>
<accession>A0ACC0UM80</accession>
<dbReference type="EMBL" id="JAGFNK010000011">
    <property type="protein sequence ID" value="KAI9512189.1"/>
    <property type="molecule type" value="Genomic_DNA"/>
</dbReference>
<keyword evidence="2" id="KW-1185">Reference proteome</keyword>
<proteinExistence type="predicted"/>
<name>A0ACC0UM80_9AGAM</name>
<reference evidence="1" key="1">
    <citation type="submission" date="2021-03" db="EMBL/GenBank/DDBJ databases">
        <title>Evolutionary priming and transition to the ectomycorrhizal habit in an iconic lineage of mushroom-forming fungi: is preadaptation a requirement?</title>
        <authorList>
            <consortium name="DOE Joint Genome Institute"/>
            <person name="Looney B.P."/>
            <person name="Miyauchi S."/>
            <person name="Morin E."/>
            <person name="Drula E."/>
            <person name="Courty P.E."/>
            <person name="Chicoki N."/>
            <person name="Fauchery L."/>
            <person name="Kohler A."/>
            <person name="Kuo A."/>
            <person name="LaButti K."/>
            <person name="Pangilinan J."/>
            <person name="Lipzen A."/>
            <person name="Riley R."/>
            <person name="Andreopoulos W."/>
            <person name="He G."/>
            <person name="Johnson J."/>
            <person name="Barry K.W."/>
            <person name="Grigoriev I.V."/>
            <person name="Nagy L."/>
            <person name="Hibbett D."/>
            <person name="Henrissat B."/>
            <person name="Matheny P.B."/>
            <person name="Labbe J."/>
            <person name="Martin A.F."/>
        </authorList>
    </citation>
    <scope>NUCLEOTIDE SEQUENCE</scope>
    <source>
        <strain evidence="1">BPL698</strain>
    </source>
</reference>
<evidence type="ECO:0000313" key="2">
    <source>
        <dbReference type="Proteomes" id="UP001207468"/>
    </source>
</evidence>
<dbReference type="Proteomes" id="UP001207468">
    <property type="component" value="Unassembled WGS sequence"/>
</dbReference>
<evidence type="ECO:0000313" key="1">
    <source>
        <dbReference type="EMBL" id="KAI9512189.1"/>
    </source>
</evidence>
<comment type="caution">
    <text evidence="1">The sequence shown here is derived from an EMBL/GenBank/DDBJ whole genome shotgun (WGS) entry which is preliminary data.</text>
</comment>
<organism evidence="1 2">
    <name type="scientific">Russula earlei</name>
    <dbReference type="NCBI Taxonomy" id="71964"/>
    <lineage>
        <taxon>Eukaryota</taxon>
        <taxon>Fungi</taxon>
        <taxon>Dikarya</taxon>
        <taxon>Basidiomycota</taxon>
        <taxon>Agaricomycotina</taxon>
        <taxon>Agaricomycetes</taxon>
        <taxon>Russulales</taxon>
        <taxon>Russulaceae</taxon>
        <taxon>Russula</taxon>
    </lineage>
</organism>
<protein>
    <submittedName>
        <fullName evidence="1">Uncharacterized protein</fullName>
    </submittedName>
</protein>
<sequence length="769" mass="85730">MSHSARSTFFSRIHTTQQPSDSPSSYLSITRPHANTPSFFGKSHRQQLTGRHNELHAASATHQGGDGSTSLMSADTEDGSIHASLKRLRPKPSFPATREGGNYKQYPSSEDLTGDTKASPGRESISFAVPSTSNSDPALTPLGQPPGLSCTAPDTGSSSRTTPKVGEDEDDDVPFSIRKSFKELKSVKDELERQRGENERLRAELSATQKETADTLARLNKMKQMTKRSIESSSKTLVELRKELTLLKSQSDESFAFAAKARSALLDIDDLRVAIKDSSENCQRIKEDLDKAAEMKGLIRDLESERANARKANDLLRDKLTDIASQYSDAMERLQSAECTNANQTNALRVALDDLHNASLLAAARTAKLDDTQKELSDALTACALAKENVAQWEKRSEKLVRDADEKALVTAALQRENAELQALLNDRESSISSMLSLKEEILSMLSSSNNQRSVLDSLRKTSAEQLQTIGELNGRCHTLERENEERKQELANQIAKNAALRADCEATNGRENVLKTIIEGLNAEKAAVETKSRALQDELRRLAEERKQEDERTTQLQIRCHALQERFEDQSATLKLARESHGDMQERLITAEATSAAKLEAETGKLRQEVLSVLERSGLLQRSVDEYKRQLEEQQGLMTTMRNEYEKRLKDERDGGHSRMQALQERMVHADSEKAKALKEADGIRDSLTTAQSELTTLKEQVQNIQVAVSERDNQINDLTARNFALQAEKLTLIERGDTIGARYDANDLSNEEKTLVNRILEESRYFS</sequence>